<name>A0A1A8LG13_9TELE</name>
<feature type="non-terminal residue" evidence="2">
    <location>
        <position position="1"/>
    </location>
</feature>
<dbReference type="AlphaFoldDB" id="A0A1A8LG13"/>
<gene>
    <name evidence="2" type="primary">Nfu_g_1_011497</name>
</gene>
<feature type="compositionally biased region" description="Low complexity" evidence="1">
    <location>
        <begin position="7"/>
        <end position="21"/>
    </location>
</feature>
<feature type="compositionally biased region" description="Low complexity" evidence="1">
    <location>
        <begin position="34"/>
        <end position="44"/>
    </location>
</feature>
<proteinExistence type="predicted"/>
<protein>
    <submittedName>
        <fullName evidence="2">Uncharacterized protein</fullName>
    </submittedName>
</protein>
<organism evidence="2">
    <name type="scientific">Nothobranchius pienaari</name>
    <dbReference type="NCBI Taxonomy" id="704102"/>
    <lineage>
        <taxon>Eukaryota</taxon>
        <taxon>Metazoa</taxon>
        <taxon>Chordata</taxon>
        <taxon>Craniata</taxon>
        <taxon>Vertebrata</taxon>
        <taxon>Euteleostomi</taxon>
        <taxon>Actinopterygii</taxon>
        <taxon>Neopterygii</taxon>
        <taxon>Teleostei</taxon>
        <taxon>Neoteleostei</taxon>
        <taxon>Acanthomorphata</taxon>
        <taxon>Ovalentaria</taxon>
        <taxon>Atherinomorphae</taxon>
        <taxon>Cyprinodontiformes</taxon>
        <taxon>Nothobranchiidae</taxon>
        <taxon>Nothobranchius</taxon>
    </lineage>
</organism>
<evidence type="ECO:0000256" key="1">
    <source>
        <dbReference type="SAM" id="MobiDB-lite"/>
    </source>
</evidence>
<accession>A0A1A8LG13</accession>
<dbReference type="EMBL" id="HAEF01006413">
    <property type="protein sequence ID" value="SBR43795.1"/>
    <property type="molecule type" value="Transcribed_RNA"/>
</dbReference>
<reference evidence="2" key="2">
    <citation type="submission" date="2016-06" db="EMBL/GenBank/DDBJ databases">
        <title>The genome of a short-lived fish provides insights into sex chromosome evolution and the genetic control of aging.</title>
        <authorList>
            <person name="Reichwald K."/>
            <person name="Felder M."/>
            <person name="Petzold A."/>
            <person name="Koch P."/>
            <person name="Groth M."/>
            <person name="Platzer M."/>
        </authorList>
    </citation>
    <scope>NUCLEOTIDE SEQUENCE</scope>
    <source>
        <tissue evidence="2">Brain</tissue>
    </source>
</reference>
<sequence>GWTEGCARAAAARRLSSQPRAAVDKAERGGSICGSGSASSPPKAGYKECKDDGGPTVPGPAAGRQEAGIAGLDDKTRPYPMFVRPSRPIEDQLIIPTLWRIEPVNTSIHLEKLDLDEIKKQLHDFETSFFNGAPVRGGANPCLAVVSFLLCIRCVINSN</sequence>
<feature type="non-terminal residue" evidence="2">
    <location>
        <position position="159"/>
    </location>
</feature>
<reference evidence="2" key="1">
    <citation type="submission" date="2016-05" db="EMBL/GenBank/DDBJ databases">
        <authorList>
            <person name="Lavstsen T."/>
            <person name="Jespersen J.S."/>
        </authorList>
    </citation>
    <scope>NUCLEOTIDE SEQUENCE</scope>
    <source>
        <tissue evidence="2">Brain</tissue>
    </source>
</reference>
<feature type="region of interest" description="Disordered" evidence="1">
    <location>
        <begin position="1"/>
        <end position="74"/>
    </location>
</feature>
<evidence type="ECO:0000313" key="2">
    <source>
        <dbReference type="EMBL" id="SBR43795.1"/>
    </source>
</evidence>